<protein>
    <submittedName>
        <fullName evidence="5">Uncharacterized protein</fullName>
    </submittedName>
</protein>
<dbReference type="GO" id="GO:0005743">
    <property type="term" value="C:mitochondrial inner membrane"/>
    <property type="evidence" value="ECO:0007669"/>
    <property type="project" value="InterPro"/>
</dbReference>
<dbReference type="Pfam" id="PF20778">
    <property type="entry name" value="SLS1_C"/>
    <property type="match status" value="1"/>
</dbReference>
<dbReference type="Pfam" id="PF20776">
    <property type="entry name" value="SLS1_N"/>
    <property type="match status" value="1"/>
</dbReference>
<feature type="compositionally biased region" description="Basic and acidic residues" evidence="1">
    <location>
        <begin position="43"/>
        <end position="53"/>
    </location>
</feature>
<evidence type="ECO:0000259" key="4">
    <source>
        <dbReference type="Pfam" id="PF20778"/>
    </source>
</evidence>
<feature type="compositionally biased region" description="Polar residues" evidence="1">
    <location>
        <begin position="835"/>
        <end position="855"/>
    </location>
</feature>
<feature type="compositionally biased region" description="Basic and acidic residues" evidence="1">
    <location>
        <begin position="908"/>
        <end position="917"/>
    </location>
</feature>
<dbReference type="Proteomes" id="UP000799291">
    <property type="component" value="Unassembled WGS sequence"/>
</dbReference>
<feature type="domain" description="SLS1 C-terminal" evidence="4">
    <location>
        <begin position="454"/>
        <end position="759"/>
    </location>
</feature>
<gene>
    <name evidence="5" type="ORF">K458DRAFT_380438</name>
</gene>
<organism evidence="5 6">
    <name type="scientific">Lentithecium fluviatile CBS 122367</name>
    <dbReference type="NCBI Taxonomy" id="1168545"/>
    <lineage>
        <taxon>Eukaryota</taxon>
        <taxon>Fungi</taxon>
        <taxon>Dikarya</taxon>
        <taxon>Ascomycota</taxon>
        <taxon>Pezizomycotina</taxon>
        <taxon>Dothideomycetes</taxon>
        <taxon>Pleosporomycetidae</taxon>
        <taxon>Pleosporales</taxon>
        <taxon>Massarineae</taxon>
        <taxon>Lentitheciaceae</taxon>
        <taxon>Lentithecium</taxon>
    </lineage>
</organism>
<dbReference type="Pfam" id="PF14611">
    <property type="entry name" value="KH_SLS1_1"/>
    <property type="match status" value="1"/>
</dbReference>
<dbReference type="InterPro" id="IPR048400">
    <property type="entry name" value="SLS1_N"/>
</dbReference>
<dbReference type="EMBL" id="MU005639">
    <property type="protein sequence ID" value="KAF2676140.1"/>
    <property type="molecule type" value="Genomic_DNA"/>
</dbReference>
<feature type="compositionally biased region" description="Polar residues" evidence="1">
    <location>
        <begin position="468"/>
        <end position="480"/>
    </location>
</feature>
<proteinExistence type="predicted"/>
<feature type="domain" description="SLS1 first KH" evidence="2">
    <location>
        <begin position="281"/>
        <end position="347"/>
    </location>
</feature>
<reference evidence="5" key="1">
    <citation type="journal article" date="2020" name="Stud. Mycol.">
        <title>101 Dothideomycetes genomes: a test case for predicting lifestyles and emergence of pathogens.</title>
        <authorList>
            <person name="Haridas S."/>
            <person name="Albert R."/>
            <person name="Binder M."/>
            <person name="Bloem J."/>
            <person name="Labutti K."/>
            <person name="Salamov A."/>
            <person name="Andreopoulos B."/>
            <person name="Baker S."/>
            <person name="Barry K."/>
            <person name="Bills G."/>
            <person name="Bluhm B."/>
            <person name="Cannon C."/>
            <person name="Castanera R."/>
            <person name="Culley D."/>
            <person name="Daum C."/>
            <person name="Ezra D."/>
            <person name="Gonzalez J."/>
            <person name="Henrissat B."/>
            <person name="Kuo A."/>
            <person name="Liang C."/>
            <person name="Lipzen A."/>
            <person name="Lutzoni F."/>
            <person name="Magnuson J."/>
            <person name="Mondo S."/>
            <person name="Nolan M."/>
            <person name="Ohm R."/>
            <person name="Pangilinan J."/>
            <person name="Park H.-J."/>
            <person name="Ramirez L."/>
            <person name="Alfaro M."/>
            <person name="Sun H."/>
            <person name="Tritt A."/>
            <person name="Yoshinaga Y."/>
            <person name="Zwiers L.-H."/>
            <person name="Turgeon B."/>
            <person name="Goodwin S."/>
            <person name="Spatafora J."/>
            <person name="Crous P."/>
            <person name="Grigoriev I."/>
        </authorList>
    </citation>
    <scope>NUCLEOTIDE SEQUENCE</scope>
    <source>
        <strain evidence="5">CBS 122367</strain>
    </source>
</reference>
<keyword evidence="6" id="KW-1185">Reference proteome</keyword>
<evidence type="ECO:0000313" key="6">
    <source>
        <dbReference type="Proteomes" id="UP000799291"/>
    </source>
</evidence>
<evidence type="ECO:0000313" key="5">
    <source>
        <dbReference type="EMBL" id="KAF2676140.1"/>
    </source>
</evidence>
<feature type="region of interest" description="Disordered" evidence="1">
    <location>
        <begin position="37"/>
        <end position="83"/>
    </location>
</feature>
<dbReference type="AlphaFoldDB" id="A0A6G1IDN6"/>
<dbReference type="PANTHER" id="PTHR37919">
    <property type="entry name" value="PROTEIN CBG05606"/>
    <property type="match status" value="1"/>
</dbReference>
<evidence type="ECO:0000259" key="3">
    <source>
        <dbReference type="Pfam" id="PF20776"/>
    </source>
</evidence>
<feature type="region of interest" description="Disordered" evidence="1">
    <location>
        <begin position="823"/>
        <end position="917"/>
    </location>
</feature>
<evidence type="ECO:0000259" key="2">
    <source>
        <dbReference type="Pfam" id="PF14611"/>
    </source>
</evidence>
<evidence type="ECO:0000256" key="1">
    <source>
        <dbReference type="SAM" id="MobiDB-lite"/>
    </source>
</evidence>
<sequence length="917" mass="102610">MLAPRASSAFVCFRCELQLVRPQFRLLPRHSSTLHAHLSTSARRHDAFDDEATRPQSSRPRPQLSEHPLGRLRKRKGNAPLRATTARLEGGVKTLGDDAEILVLKEVGGDGPSEDSVAPEPEVVPATPQEVVNLAASLQQERNPVSPSEIVQQLDSLRPETAGAPDEPRYVSQTTFVKLSRRLLRGFTGQQLSKYYSITKGVKAKQVGQQVIAGLEKLQSQARRPAERSEWHPGTTQVDHRLPGLDVHRRSQRKAISKHLLVDQILRDLWKLVLLEEIEAPGELELLLKPWQLTLLSSGSGETPLDRIGKYRKAKIEIHWPHNVLRITADKNTAEYAADDIETILQKTERKQINLNPWIPYLDKNCTAGDLVDVISDKSLEAIASLTGAFVQKTGSQLLLIRALNKTACEEAERCLLRLLPIKDRATTTLDATRRDAAKNHIYLLPVTVEKSLLEFQARQLTLGRWSTPVTRTPAPTASSDGVGHGVTSQQTRHDEDLRLVQAQVSEIMKKSARCQIPPKGKRPGEHEWALAPEHRLVAQFGHVLFPLDHVHAGPQPMSAASFVPSLPGLAHILRDDDFEVRHRPGVPALEYTFVAAPEQQNFRKDQNFPSLHVKFRLNERTGQHMFHTLSLGFDERVHDVLLPDKSLDIRFFRHTRLRLREPNFNKMVEGFMLVVLANIQSGEKLSAPNIEIEIPKWTIPGFGQAHTPGTRKVKYLFTGIRFRQNVSATFMDNVVSISTMQSGKLGKKGASMSAFFNAQESPDGDNLENRKPNKNRLEKFVAGCFEIVDKITAAATGDKFESTQPKARHEFSARKIRRQTLFSQNDDSEELNAEQESTPAVQATTNEISVQSAPSPEEKESSTTLSQEFDMEDPYMSGFLIKESPSERHEESGIACPDTQDVTQDQEENRSLKAAA</sequence>
<dbReference type="OrthoDB" id="5392646at2759"/>
<name>A0A6G1IDN6_9PLEO</name>
<feature type="region of interest" description="Disordered" evidence="1">
    <location>
        <begin position="468"/>
        <end position="492"/>
    </location>
</feature>
<feature type="domain" description="SLS1 N-terminal" evidence="3">
    <location>
        <begin position="145"/>
        <end position="273"/>
    </location>
</feature>
<dbReference type="InterPro" id="IPR032741">
    <property type="entry name" value="Sls1_KH-1"/>
</dbReference>
<dbReference type="PANTHER" id="PTHR37919:SF2">
    <property type="entry name" value="EXPERA DOMAIN-CONTAINING PROTEIN"/>
    <property type="match status" value="1"/>
</dbReference>
<accession>A0A6G1IDN6</accession>
<dbReference type="InterPro" id="IPR048401">
    <property type="entry name" value="SLS1_C"/>
</dbReference>